<dbReference type="GO" id="GO:0016747">
    <property type="term" value="F:acyltransferase activity, transferring groups other than amino-acyl groups"/>
    <property type="evidence" value="ECO:0007669"/>
    <property type="project" value="InterPro"/>
</dbReference>
<dbReference type="Gene3D" id="3.90.79.10">
    <property type="entry name" value="Nucleoside Triphosphate Pyrophosphohydrolase"/>
    <property type="match status" value="1"/>
</dbReference>
<dbReference type="PANTHER" id="PTHR47707:SF1">
    <property type="entry name" value="NUDIX HYDROLASE FAMILY PROTEIN"/>
    <property type="match status" value="1"/>
</dbReference>
<dbReference type="GO" id="GO:0044715">
    <property type="term" value="F:8-oxo-dGDP phosphatase activity"/>
    <property type="evidence" value="ECO:0007669"/>
    <property type="project" value="TreeGrafter"/>
</dbReference>
<keyword evidence="3" id="KW-0515">Mutator protein</keyword>
<evidence type="ECO:0000256" key="8">
    <source>
        <dbReference type="ARBA" id="ARBA00022842"/>
    </source>
</evidence>
<comment type="catalytic activity">
    <reaction evidence="10">
        <text>8-oxo-dGTP + H2O = 8-oxo-dGMP + diphosphate + H(+)</text>
        <dbReference type="Rhea" id="RHEA:31575"/>
        <dbReference type="ChEBI" id="CHEBI:15377"/>
        <dbReference type="ChEBI" id="CHEBI:15378"/>
        <dbReference type="ChEBI" id="CHEBI:33019"/>
        <dbReference type="ChEBI" id="CHEBI:63224"/>
        <dbReference type="ChEBI" id="CHEBI:77896"/>
        <dbReference type="EC" id="3.6.1.55"/>
    </reaction>
</comment>
<keyword evidence="8" id="KW-0460">Magnesium</keyword>
<evidence type="ECO:0000313" key="19">
    <source>
        <dbReference type="EMBL" id="PWS37913.1"/>
    </source>
</evidence>
<dbReference type="PROSITE" id="PS51462">
    <property type="entry name" value="NUDIX"/>
    <property type="match status" value="1"/>
</dbReference>
<sequence length="342" mass="37573">MTELHDPTAPPPFAPLRTDRLTLRPLRAEDAADLHRLVNDWEVAKMLARVPFPYPRELADEWIASTRALIAEGRAWHLAIVGREQEKEVLLGCVGLTLQAERRQAELGYWVGRKSWGQGIGPEAAGRLARWALANLGIEKLVASALLENPRSQALLRRIGFRQLGEAAQDFLSRGGAMPVLTFEMTRADLPAEPMPAPPPPAAAEPAAEGKRIVLVSAVALIDPDGRVLLARRPEGKPLAGLWEFPGGKVHPGETPEAALIRELKEELAIDVAESCLAPFAFASHGYANFHLLMPLYLCRRWEGAVTPQEGQALAWVRPQKLADYPMPPADKPLVALLRDFL</sequence>
<dbReference type="Proteomes" id="UP000245765">
    <property type="component" value="Unassembled WGS sequence"/>
</dbReference>
<evidence type="ECO:0000256" key="12">
    <source>
        <dbReference type="ARBA" id="ARBA00038905"/>
    </source>
</evidence>
<keyword evidence="7" id="KW-0378">Hydrolase</keyword>
<feature type="domain" description="N-acetyltransferase" evidence="17">
    <location>
        <begin position="21"/>
        <end position="190"/>
    </location>
</feature>
<dbReference type="GO" id="GO:0046872">
    <property type="term" value="F:metal ion binding"/>
    <property type="evidence" value="ECO:0007669"/>
    <property type="project" value="UniProtKB-KW"/>
</dbReference>
<evidence type="ECO:0000256" key="11">
    <source>
        <dbReference type="ARBA" id="ARBA00036904"/>
    </source>
</evidence>
<evidence type="ECO:0000256" key="1">
    <source>
        <dbReference type="ARBA" id="ARBA00001946"/>
    </source>
</evidence>
<dbReference type="GO" id="GO:0008413">
    <property type="term" value="F:8-oxo-7,8-dihydroguanosine triphosphate pyrophosphatase activity"/>
    <property type="evidence" value="ECO:0007669"/>
    <property type="project" value="TreeGrafter"/>
</dbReference>
<dbReference type="OrthoDB" id="9810648at2"/>
<dbReference type="Pfam" id="PF14815">
    <property type="entry name" value="NUDIX_4"/>
    <property type="match status" value="1"/>
</dbReference>
<evidence type="ECO:0000256" key="3">
    <source>
        <dbReference type="ARBA" id="ARBA00022457"/>
    </source>
</evidence>
<dbReference type="Pfam" id="PF13302">
    <property type="entry name" value="Acetyltransf_3"/>
    <property type="match status" value="1"/>
</dbReference>
<dbReference type="EC" id="3.6.1.55" evidence="12"/>
<evidence type="ECO:0000256" key="9">
    <source>
        <dbReference type="ARBA" id="ARBA00023204"/>
    </source>
</evidence>
<comment type="caution">
    <text evidence="19">The sequence shown here is derived from an EMBL/GenBank/DDBJ whole genome shotgun (WGS) entry which is preliminary data.</text>
</comment>
<reference evidence="20" key="1">
    <citation type="submission" date="2018-05" db="EMBL/GenBank/DDBJ databases">
        <authorList>
            <person name="Du Z."/>
            <person name="Wang X."/>
        </authorList>
    </citation>
    <scope>NUCLEOTIDE SEQUENCE [LARGE SCALE GENOMIC DNA]</scope>
    <source>
        <strain evidence="20">CQN31</strain>
    </source>
</reference>
<evidence type="ECO:0000256" key="13">
    <source>
        <dbReference type="ARBA" id="ARBA00040794"/>
    </source>
</evidence>
<dbReference type="InterPro" id="IPR020476">
    <property type="entry name" value="Nudix_hydrolase"/>
</dbReference>
<dbReference type="Gene3D" id="3.40.630.30">
    <property type="match status" value="1"/>
</dbReference>
<protein>
    <recommendedName>
        <fullName evidence="13">8-oxo-dGTP diphosphatase</fullName>
        <ecNumber evidence="12">3.6.1.55</ecNumber>
    </recommendedName>
    <alternativeName>
        <fullName evidence="16">7,8-dihydro-8-oxoguanine-triphosphatase</fullName>
    </alternativeName>
    <alternativeName>
        <fullName evidence="15">Mutator protein MutT</fullName>
    </alternativeName>
    <alternativeName>
        <fullName evidence="14">dGTP pyrophosphohydrolase</fullName>
    </alternativeName>
</protein>
<evidence type="ECO:0000256" key="14">
    <source>
        <dbReference type="ARBA" id="ARBA00041592"/>
    </source>
</evidence>
<proteinExistence type="inferred from homology"/>
<dbReference type="GO" id="GO:0044716">
    <property type="term" value="F:8-oxo-GDP phosphatase activity"/>
    <property type="evidence" value="ECO:0007669"/>
    <property type="project" value="TreeGrafter"/>
</dbReference>
<evidence type="ECO:0000256" key="15">
    <source>
        <dbReference type="ARBA" id="ARBA00041979"/>
    </source>
</evidence>
<dbReference type="SUPFAM" id="SSF55729">
    <property type="entry name" value="Acyl-CoA N-acyltransferases (Nat)"/>
    <property type="match status" value="1"/>
</dbReference>
<gene>
    <name evidence="19" type="ORF">DFH01_00940</name>
</gene>
<dbReference type="InterPro" id="IPR000086">
    <property type="entry name" value="NUDIX_hydrolase_dom"/>
</dbReference>
<dbReference type="PRINTS" id="PR00502">
    <property type="entry name" value="NUDIXFAMILY"/>
</dbReference>
<dbReference type="InterPro" id="IPR000182">
    <property type="entry name" value="GNAT_dom"/>
</dbReference>
<dbReference type="CDD" id="cd03425">
    <property type="entry name" value="NUDIX_MutT_NudA_like"/>
    <property type="match status" value="1"/>
</dbReference>
<dbReference type="EMBL" id="QGNA01000001">
    <property type="protein sequence ID" value="PWS37913.1"/>
    <property type="molecule type" value="Genomic_DNA"/>
</dbReference>
<dbReference type="GO" id="GO:0006260">
    <property type="term" value="P:DNA replication"/>
    <property type="evidence" value="ECO:0007669"/>
    <property type="project" value="UniProtKB-KW"/>
</dbReference>
<evidence type="ECO:0000256" key="4">
    <source>
        <dbReference type="ARBA" id="ARBA00022705"/>
    </source>
</evidence>
<dbReference type="PANTHER" id="PTHR47707">
    <property type="entry name" value="8-OXO-DGTP DIPHOSPHATASE"/>
    <property type="match status" value="1"/>
</dbReference>
<feature type="domain" description="Nudix hydrolase" evidence="18">
    <location>
        <begin position="211"/>
        <end position="340"/>
    </location>
</feature>
<keyword evidence="5" id="KW-0479">Metal-binding</keyword>
<keyword evidence="19" id="KW-0808">Transferase</keyword>
<dbReference type="PROSITE" id="PS51186">
    <property type="entry name" value="GNAT"/>
    <property type="match status" value="1"/>
</dbReference>
<dbReference type="GO" id="GO:0006281">
    <property type="term" value="P:DNA repair"/>
    <property type="evidence" value="ECO:0007669"/>
    <property type="project" value="UniProtKB-KW"/>
</dbReference>
<name>A0A317FH54_9PROT</name>
<comment type="cofactor">
    <cofactor evidence="1">
        <name>Mg(2+)</name>
        <dbReference type="ChEBI" id="CHEBI:18420"/>
    </cofactor>
</comment>
<dbReference type="InterPro" id="IPR016181">
    <property type="entry name" value="Acyl_CoA_acyltransferase"/>
</dbReference>
<evidence type="ECO:0000259" key="17">
    <source>
        <dbReference type="PROSITE" id="PS51186"/>
    </source>
</evidence>
<dbReference type="InterPro" id="IPR029119">
    <property type="entry name" value="MutY_C"/>
</dbReference>
<dbReference type="InterPro" id="IPR047127">
    <property type="entry name" value="MutT-like"/>
</dbReference>
<dbReference type="AlphaFoldDB" id="A0A317FH54"/>
<evidence type="ECO:0000256" key="5">
    <source>
        <dbReference type="ARBA" id="ARBA00022723"/>
    </source>
</evidence>
<accession>A0A317FH54</accession>
<organism evidence="19 20">
    <name type="scientific">Falsiroseomonas bella</name>
    <dbReference type="NCBI Taxonomy" id="2184016"/>
    <lineage>
        <taxon>Bacteria</taxon>
        <taxon>Pseudomonadati</taxon>
        <taxon>Pseudomonadota</taxon>
        <taxon>Alphaproteobacteria</taxon>
        <taxon>Acetobacterales</taxon>
        <taxon>Roseomonadaceae</taxon>
        <taxon>Falsiroseomonas</taxon>
    </lineage>
</organism>
<evidence type="ECO:0000256" key="6">
    <source>
        <dbReference type="ARBA" id="ARBA00022763"/>
    </source>
</evidence>
<dbReference type="InterPro" id="IPR015797">
    <property type="entry name" value="NUDIX_hydrolase-like_dom_sf"/>
</dbReference>
<keyword evidence="9" id="KW-0234">DNA repair</keyword>
<keyword evidence="20" id="KW-1185">Reference proteome</keyword>
<evidence type="ECO:0000256" key="7">
    <source>
        <dbReference type="ARBA" id="ARBA00022801"/>
    </source>
</evidence>
<dbReference type="GO" id="GO:0035539">
    <property type="term" value="F:8-oxo-7,8-dihydrodeoxyguanosine triphosphate pyrophosphatase activity"/>
    <property type="evidence" value="ECO:0007669"/>
    <property type="project" value="UniProtKB-EC"/>
</dbReference>
<keyword evidence="4" id="KW-0235">DNA replication</keyword>
<evidence type="ECO:0000256" key="16">
    <source>
        <dbReference type="ARBA" id="ARBA00042798"/>
    </source>
</evidence>
<dbReference type="FunFam" id="3.90.79.10:FF:000014">
    <property type="entry name" value="8-oxo-dGTP diphosphatase MutT"/>
    <property type="match status" value="1"/>
</dbReference>
<evidence type="ECO:0000313" key="20">
    <source>
        <dbReference type="Proteomes" id="UP000245765"/>
    </source>
</evidence>
<comment type="similarity">
    <text evidence="2">Belongs to the Nudix hydrolase family.</text>
</comment>
<evidence type="ECO:0000256" key="10">
    <source>
        <dbReference type="ARBA" id="ARBA00035861"/>
    </source>
</evidence>
<evidence type="ECO:0000256" key="2">
    <source>
        <dbReference type="ARBA" id="ARBA00005582"/>
    </source>
</evidence>
<evidence type="ECO:0000259" key="18">
    <source>
        <dbReference type="PROSITE" id="PS51462"/>
    </source>
</evidence>
<comment type="catalytic activity">
    <reaction evidence="11">
        <text>8-oxo-GTP + H2O = 8-oxo-GMP + diphosphate + H(+)</text>
        <dbReference type="Rhea" id="RHEA:67616"/>
        <dbReference type="ChEBI" id="CHEBI:15377"/>
        <dbReference type="ChEBI" id="CHEBI:15378"/>
        <dbReference type="ChEBI" id="CHEBI:33019"/>
        <dbReference type="ChEBI" id="CHEBI:143553"/>
        <dbReference type="ChEBI" id="CHEBI:145694"/>
    </reaction>
</comment>
<dbReference type="SUPFAM" id="SSF55811">
    <property type="entry name" value="Nudix"/>
    <property type="match status" value="1"/>
</dbReference>
<keyword evidence="6" id="KW-0227">DNA damage</keyword>